<dbReference type="EMBL" id="JAVIIV010000014">
    <property type="protein sequence ID" value="MDX8487667.1"/>
    <property type="molecule type" value="Genomic_DNA"/>
</dbReference>
<dbReference type="InterPro" id="IPR027266">
    <property type="entry name" value="TrmE/GcvT-like"/>
</dbReference>
<keyword evidence="2" id="KW-1185">Reference proteome</keyword>
<organism evidence="1 2">
    <name type="scientific">Mesorhizobium humile</name>
    <dbReference type="NCBI Taxonomy" id="3072313"/>
    <lineage>
        <taxon>Bacteria</taxon>
        <taxon>Pseudomonadati</taxon>
        <taxon>Pseudomonadota</taxon>
        <taxon>Alphaproteobacteria</taxon>
        <taxon>Hyphomicrobiales</taxon>
        <taxon>Phyllobacteriaceae</taxon>
        <taxon>Mesorhizobium</taxon>
    </lineage>
</organism>
<reference evidence="1 2" key="1">
    <citation type="submission" date="2023-08" db="EMBL/GenBank/DDBJ databases">
        <title>Implementing the SeqCode for naming new Mesorhizobium species isolated from Vachellia karroo root nodules.</title>
        <authorList>
            <person name="Van Lill M."/>
        </authorList>
    </citation>
    <scope>NUCLEOTIDE SEQUENCE [LARGE SCALE GENOMIC DNA]</scope>
    <source>
        <strain evidence="1 2">VK2B</strain>
    </source>
</reference>
<proteinExistence type="predicted"/>
<protein>
    <submittedName>
        <fullName evidence="1">Sarcosine oxidase subunit gamma</fullName>
    </submittedName>
</protein>
<dbReference type="RefSeq" id="WP_320297901.1">
    <property type="nucleotide sequence ID" value="NZ_JAVIIU010000013.1"/>
</dbReference>
<gene>
    <name evidence="1" type="ORF">RFM52_20945</name>
</gene>
<dbReference type="Proteomes" id="UP001280156">
    <property type="component" value="Unassembled WGS sequence"/>
</dbReference>
<dbReference type="Gene3D" id="3.30.1360.120">
    <property type="entry name" value="Probable tRNA modification gtpase trme, domain 1"/>
    <property type="match status" value="1"/>
</dbReference>
<dbReference type="Gene3D" id="3.30.70.1520">
    <property type="entry name" value="Heterotetrameric sarcosine oxidase"/>
    <property type="match status" value="1"/>
</dbReference>
<comment type="caution">
    <text evidence="1">The sequence shown here is derived from an EMBL/GenBank/DDBJ whole genome shotgun (WGS) entry which is preliminary data.</text>
</comment>
<evidence type="ECO:0000313" key="1">
    <source>
        <dbReference type="EMBL" id="MDX8487667.1"/>
    </source>
</evidence>
<accession>A0ABU4YL50</accession>
<name>A0ABU4YL50_9HYPH</name>
<sequence length="168" mass="18217">MADGSNIPGFEMAAYDCAIVQFEGWDGAMAQFEAELKRMLGGPLPNKVGDTARYDDGLVVRIAPRRFWLLCEGPPPIIDVDAELGCALPLGEGRIRLRVSGRGLRHVLERCVAVDWEALGDGRAVQTGLHRTPVLLLRRSGVECDLLVPRSFSKGLAEWIADASAACT</sequence>
<evidence type="ECO:0000313" key="2">
    <source>
        <dbReference type="Proteomes" id="UP001280156"/>
    </source>
</evidence>
<dbReference type="SUPFAM" id="SSF103025">
    <property type="entry name" value="Folate-binding domain"/>
    <property type="match status" value="1"/>
</dbReference>